<proteinExistence type="predicted"/>
<organism evidence="1 2">
    <name type="scientific">Methylobacterium brachythecii</name>
    <dbReference type="NCBI Taxonomy" id="1176177"/>
    <lineage>
        <taxon>Bacteria</taxon>
        <taxon>Pseudomonadati</taxon>
        <taxon>Pseudomonadota</taxon>
        <taxon>Alphaproteobacteria</taxon>
        <taxon>Hyphomicrobiales</taxon>
        <taxon>Methylobacteriaceae</taxon>
        <taxon>Methylobacterium</taxon>
    </lineage>
</organism>
<accession>A0A7W6F9B9</accession>
<dbReference type="EMBL" id="JACIDN010000011">
    <property type="protein sequence ID" value="MBB3905362.1"/>
    <property type="molecule type" value="Genomic_DNA"/>
</dbReference>
<evidence type="ECO:0000313" key="2">
    <source>
        <dbReference type="Proteomes" id="UP000517759"/>
    </source>
</evidence>
<dbReference type="AlphaFoldDB" id="A0A7W6F9B9"/>
<sequence length="45" mass="5162">MLRRMPSHKRPPVEIQLTEAESIALAYWIPRPLSCTNARSATRGR</sequence>
<name>A0A7W6F9B9_9HYPH</name>
<comment type="caution">
    <text evidence="1">The sequence shown here is derived from an EMBL/GenBank/DDBJ whole genome shotgun (WGS) entry which is preliminary data.</text>
</comment>
<dbReference type="Proteomes" id="UP000517759">
    <property type="component" value="Unassembled WGS sequence"/>
</dbReference>
<gene>
    <name evidence="1" type="ORF">GGR33_004895</name>
</gene>
<reference evidence="1 2" key="1">
    <citation type="submission" date="2020-08" db="EMBL/GenBank/DDBJ databases">
        <title>Genomic Encyclopedia of Type Strains, Phase IV (KMG-IV): sequencing the most valuable type-strain genomes for metagenomic binning, comparative biology and taxonomic classification.</title>
        <authorList>
            <person name="Goeker M."/>
        </authorList>
    </citation>
    <scope>NUCLEOTIDE SEQUENCE [LARGE SCALE GENOMIC DNA]</scope>
    <source>
        <strain evidence="1 2">DSM 24105</strain>
    </source>
</reference>
<evidence type="ECO:0000313" key="1">
    <source>
        <dbReference type="EMBL" id="MBB3905362.1"/>
    </source>
</evidence>
<protein>
    <submittedName>
        <fullName evidence="1">Uncharacterized protein</fullName>
    </submittedName>
</protein>